<gene>
    <name evidence="11" type="ORF">VFPFJ_01384</name>
</gene>
<dbReference type="Gene3D" id="3.40.366.10">
    <property type="entry name" value="Malonyl-Coenzyme A Acyl Carrier Protein, domain 2"/>
    <property type="match status" value="1"/>
</dbReference>
<dbReference type="Gene3D" id="1.10.1200.10">
    <property type="entry name" value="ACP-like"/>
    <property type="match status" value="2"/>
</dbReference>
<dbReference type="InterPro" id="IPR057326">
    <property type="entry name" value="KR_dom"/>
</dbReference>
<dbReference type="SUPFAM" id="SSF53901">
    <property type="entry name" value="Thiolase-like"/>
    <property type="match status" value="1"/>
</dbReference>
<dbReference type="Pfam" id="PF02801">
    <property type="entry name" value="Ketoacyl-synt_C"/>
    <property type="match status" value="1"/>
</dbReference>
<dbReference type="InterPro" id="IPR014043">
    <property type="entry name" value="Acyl_transferase_dom"/>
</dbReference>
<dbReference type="InterPro" id="IPR014030">
    <property type="entry name" value="Ketoacyl_synth_N"/>
</dbReference>
<accession>A0A179HZ23</accession>
<dbReference type="InterPro" id="IPR010080">
    <property type="entry name" value="Thioester_reductase-like_dom"/>
</dbReference>
<dbReference type="InterPro" id="IPR020841">
    <property type="entry name" value="PKS_Beta-ketoAc_synthase_dom"/>
</dbReference>
<keyword evidence="7" id="KW-0511">Multifunctional enzyme</keyword>
<dbReference type="InterPro" id="IPR020845">
    <property type="entry name" value="AMP-binding_CS"/>
</dbReference>
<dbReference type="Gene3D" id="3.30.70.3290">
    <property type="match status" value="1"/>
</dbReference>
<dbReference type="Pfam" id="PF07993">
    <property type="entry name" value="NAD_binding_4"/>
    <property type="match status" value="1"/>
</dbReference>
<evidence type="ECO:0000259" key="9">
    <source>
        <dbReference type="PROSITE" id="PS50075"/>
    </source>
</evidence>
<evidence type="ECO:0000256" key="4">
    <source>
        <dbReference type="ARBA" id="ARBA00022603"/>
    </source>
</evidence>
<keyword evidence="6" id="KW-0560">Oxidoreductase</keyword>
<dbReference type="CDD" id="cd00833">
    <property type="entry name" value="PKS"/>
    <property type="match status" value="1"/>
</dbReference>
<keyword evidence="5" id="KW-0808">Transferase</keyword>
<dbReference type="Gene3D" id="3.40.50.720">
    <property type="entry name" value="NAD(P)-binding Rossmann-like Domain"/>
    <property type="match status" value="2"/>
</dbReference>
<evidence type="ECO:0000256" key="1">
    <source>
        <dbReference type="ARBA" id="ARBA00022450"/>
    </source>
</evidence>
<dbReference type="SUPFAM" id="SSF47336">
    <property type="entry name" value="ACP-like"/>
    <property type="match status" value="2"/>
</dbReference>
<dbReference type="SMART" id="SM00827">
    <property type="entry name" value="PKS_AT"/>
    <property type="match status" value="1"/>
</dbReference>
<dbReference type="GO" id="GO:0032259">
    <property type="term" value="P:methylation"/>
    <property type="evidence" value="ECO:0007669"/>
    <property type="project" value="UniProtKB-KW"/>
</dbReference>
<dbReference type="InterPro" id="IPR045851">
    <property type="entry name" value="AMP-bd_C_sf"/>
</dbReference>
<dbReference type="NCBIfam" id="TIGR01733">
    <property type="entry name" value="AA-adenyl-dom"/>
    <property type="match status" value="1"/>
</dbReference>
<evidence type="ECO:0000259" key="10">
    <source>
        <dbReference type="PROSITE" id="PS52004"/>
    </source>
</evidence>
<name>A0A179HZ23_PURLI</name>
<evidence type="ECO:0000313" key="12">
    <source>
        <dbReference type="Proteomes" id="UP000078340"/>
    </source>
</evidence>
<dbReference type="GO" id="GO:0044550">
    <property type="term" value="P:secondary metabolite biosynthetic process"/>
    <property type="evidence" value="ECO:0007669"/>
    <property type="project" value="UniProtKB-ARBA"/>
</dbReference>
<feature type="compositionally biased region" description="Low complexity" evidence="8">
    <location>
        <begin position="2122"/>
        <end position="2131"/>
    </location>
</feature>
<dbReference type="SUPFAM" id="SSF52151">
    <property type="entry name" value="FabD/lysophospholipase-like"/>
    <property type="match status" value="1"/>
</dbReference>
<feature type="region of interest" description="Disordered" evidence="8">
    <location>
        <begin position="1519"/>
        <end position="1547"/>
    </location>
</feature>
<dbReference type="GO" id="GO:0005886">
    <property type="term" value="C:plasma membrane"/>
    <property type="evidence" value="ECO:0007669"/>
    <property type="project" value="TreeGrafter"/>
</dbReference>
<dbReference type="InterPro" id="IPR020806">
    <property type="entry name" value="PKS_PP-bd"/>
</dbReference>
<keyword evidence="3" id="KW-0436">Ligase</keyword>
<evidence type="ECO:0000313" key="11">
    <source>
        <dbReference type="EMBL" id="OAQ95274.1"/>
    </source>
</evidence>
<dbReference type="Pfam" id="PF00698">
    <property type="entry name" value="Acyl_transf_1"/>
    <property type="match status" value="1"/>
</dbReference>
<dbReference type="FunFam" id="3.40.47.10:FF:000019">
    <property type="entry name" value="Polyketide synthase type I"/>
    <property type="match status" value="1"/>
</dbReference>
<dbReference type="InterPro" id="IPR032821">
    <property type="entry name" value="PKS_assoc"/>
</dbReference>
<evidence type="ECO:0000256" key="3">
    <source>
        <dbReference type="ARBA" id="ARBA00022598"/>
    </source>
</evidence>
<dbReference type="GO" id="GO:0005737">
    <property type="term" value="C:cytoplasm"/>
    <property type="evidence" value="ECO:0007669"/>
    <property type="project" value="TreeGrafter"/>
</dbReference>
<dbReference type="SMART" id="SM00822">
    <property type="entry name" value="PKS_KR"/>
    <property type="match status" value="1"/>
</dbReference>
<dbReference type="InterPro" id="IPR016039">
    <property type="entry name" value="Thiolase-like"/>
</dbReference>
<dbReference type="OMA" id="THLACNA"/>
<feature type="region of interest" description="Disordered" evidence="8">
    <location>
        <begin position="2111"/>
        <end position="2131"/>
    </location>
</feature>
<dbReference type="SMART" id="SM00825">
    <property type="entry name" value="PKS_KS"/>
    <property type="match status" value="1"/>
</dbReference>
<dbReference type="GO" id="GO:0016874">
    <property type="term" value="F:ligase activity"/>
    <property type="evidence" value="ECO:0007669"/>
    <property type="project" value="UniProtKB-KW"/>
</dbReference>
<dbReference type="InterPro" id="IPR013968">
    <property type="entry name" value="PKS_KR"/>
</dbReference>
<dbReference type="GO" id="GO:0016491">
    <property type="term" value="F:oxidoreductase activity"/>
    <property type="evidence" value="ECO:0007669"/>
    <property type="project" value="UniProtKB-KW"/>
</dbReference>
<dbReference type="InterPro" id="IPR016036">
    <property type="entry name" value="Malonyl_transacylase_ACP-bd"/>
</dbReference>
<dbReference type="InterPro" id="IPR036291">
    <property type="entry name" value="NAD(P)-bd_dom_sf"/>
</dbReference>
<dbReference type="Gene3D" id="3.40.50.980">
    <property type="match status" value="2"/>
</dbReference>
<dbReference type="NCBIfam" id="TIGR01746">
    <property type="entry name" value="Thioester-redct"/>
    <property type="match status" value="1"/>
</dbReference>
<evidence type="ECO:0000256" key="8">
    <source>
        <dbReference type="SAM" id="MobiDB-lite"/>
    </source>
</evidence>
<keyword evidence="2" id="KW-0597">Phosphoprotein</keyword>
<dbReference type="SUPFAM" id="SSF51735">
    <property type="entry name" value="NAD(P)-binding Rossmann-fold domains"/>
    <property type="match status" value="3"/>
</dbReference>
<feature type="domain" description="Carrier" evidence="9">
    <location>
        <begin position="536"/>
        <end position="611"/>
    </location>
</feature>
<dbReference type="InterPro" id="IPR000873">
    <property type="entry name" value="AMP-dep_synth/lig_dom"/>
</dbReference>
<dbReference type="STRING" id="33203.A0A179HZ23"/>
<dbReference type="Pfam" id="PF08659">
    <property type="entry name" value="KR"/>
    <property type="match status" value="1"/>
</dbReference>
<keyword evidence="4" id="KW-0489">Methyltransferase</keyword>
<dbReference type="GO" id="GO:0008168">
    <property type="term" value="F:methyltransferase activity"/>
    <property type="evidence" value="ECO:0007669"/>
    <property type="project" value="UniProtKB-KW"/>
</dbReference>
<dbReference type="Pfam" id="PF00109">
    <property type="entry name" value="ketoacyl-synt"/>
    <property type="match status" value="1"/>
</dbReference>
<organism evidence="11 12">
    <name type="scientific">Purpureocillium lilacinum</name>
    <name type="common">Paecilomyces lilacinus</name>
    <dbReference type="NCBI Taxonomy" id="33203"/>
    <lineage>
        <taxon>Eukaryota</taxon>
        <taxon>Fungi</taxon>
        <taxon>Dikarya</taxon>
        <taxon>Ascomycota</taxon>
        <taxon>Pezizomycotina</taxon>
        <taxon>Sordariomycetes</taxon>
        <taxon>Hypocreomycetidae</taxon>
        <taxon>Hypocreales</taxon>
        <taxon>Ophiocordycipitaceae</taxon>
        <taxon>Purpureocillium</taxon>
    </lineage>
</organism>
<dbReference type="GeneID" id="28883517"/>
<dbReference type="SUPFAM" id="SSF55048">
    <property type="entry name" value="Probable ACP-binding domain of malonyl-CoA ACP transacylase"/>
    <property type="match status" value="1"/>
</dbReference>
<dbReference type="FunFam" id="3.40.50.980:FF:000001">
    <property type="entry name" value="Non-ribosomal peptide synthetase"/>
    <property type="match status" value="1"/>
</dbReference>
<dbReference type="PROSITE" id="PS00455">
    <property type="entry name" value="AMP_BINDING"/>
    <property type="match status" value="1"/>
</dbReference>
<keyword evidence="1" id="KW-0596">Phosphopantetheine</keyword>
<protein>
    <submittedName>
        <fullName evidence="11">Polyketide synthase</fullName>
    </submittedName>
</protein>
<evidence type="ECO:0000256" key="7">
    <source>
        <dbReference type="ARBA" id="ARBA00023268"/>
    </source>
</evidence>
<reference evidence="11 12" key="1">
    <citation type="submission" date="2016-02" db="EMBL/GenBank/DDBJ databases">
        <title>Biosynthesis of antibiotic leucinostatins and their inhibition on Phytophthora in bio-control Purpureocillium lilacinum.</title>
        <authorList>
            <person name="Wang G."/>
            <person name="Liu Z."/>
            <person name="Lin R."/>
            <person name="Li E."/>
            <person name="Mao Z."/>
            <person name="Ling J."/>
            <person name="Yin W."/>
            <person name="Xie B."/>
        </authorList>
    </citation>
    <scope>NUCLEOTIDE SEQUENCE [LARGE SCALE GENOMIC DNA]</scope>
    <source>
        <strain evidence="11">PLFJ-1</strain>
    </source>
</reference>
<dbReference type="GO" id="GO:0006633">
    <property type="term" value="P:fatty acid biosynthetic process"/>
    <property type="evidence" value="ECO:0007669"/>
    <property type="project" value="TreeGrafter"/>
</dbReference>
<dbReference type="Pfam" id="PF00550">
    <property type="entry name" value="PP-binding"/>
    <property type="match status" value="2"/>
</dbReference>
<dbReference type="Gene3D" id="3.30.300.30">
    <property type="match status" value="1"/>
</dbReference>
<dbReference type="Proteomes" id="UP000078340">
    <property type="component" value="Unassembled WGS sequence"/>
</dbReference>
<dbReference type="SUPFAM" id="SSF56801">
    <property type="entry name" value="Acetyl-CoA synthetase-like"/>
    <property type="match status" value="1"/>
</dbReference>
<dbReference type="KEGG" id="plj:28883517"/>
<dbReference type="InterPro" id="IPR016035">
    <property type="entry name" value="Acyl_Trfase/lysoPLipase"/>
</dbReference>
<dbReference type="PANTHER" id="PTHR43775">
    <property type="entry name" value="FATTY ACID SYNTHASE"/>
    <property type="match status" value="1"/>
</dbReference>
<evidence type="ECO:0000256" key="6">
    <source>
        <dbReference type="ARBA" id="ARBA00023002"/>
    </source>
</evidence>
<dbReference type="SMART" id="SM00823">
    <property type="entry name" value="PKS_PP"/>
    <property type="match status" value="2"/>
</dbReference>
<dbReference type="InterPro" id="IPR001227">
    <property type="entry name" value="Ac_transferase_dom_sf"/>
</dbReference>
<proteinExistence type="predicted"/>
<dbReference type="GO" id="GO:0031177">
    <property type="term" value="F:phosphopantetheine binding"/>
    <property type="evidence" value="ECO:0007669"/>
    <property type="project" value="InterPro"/>
</dbReference>
<feature type="domain" description="Carrier" evidence="9">
    <location>
        <begin position="2032"/>
        <end position="2107"/>
    </location>
</feature>
<evidence type="ECO:0000256" key="2">
    <source>
        <dbReference type="ARBA" id="ARBA00022553"/>
    </source>
</evidence>
<dbReference type="Pfam" id="PF16197">
    <property type="entry name" value="KAsynt_C_assoc"/>
    <property type="match status" value="1"/>
</dbReference>
<feature type="compositionally biased region" description="Basic and acidic residues" evidence="8">
    <location>
        <begin position="1519"/>
        <end position="1529"/>
    </location>
</feature>
<sequence length="2543" mass="275234">MSSFTPQDHKNLVAEFNDTDNPAILGHCIHGLLESAADRHSDNTALRFAENELTFRGLNALANCLARRLLCRGVGRGDIVGIALSRSIELVVALFAVLKVGAAYVPIDPDFPAVRIKQMLVDASPSLILVGGNTLESLSAWEDICFIVDELPTNDGCTKRTWAAGDKNVAVAVQPDDLACVIYTSGTTGKPKGVEMSHGSLSNILLALKQEVDCNPTDRMLAITTVSFDMALPELFLPLISGATVVVAGAHEIRDPKELVKSMTRYGINMMQGTPVTWQMLLESGWQGQARLTKMLCGGDALSRRLADRLLSCGDSLWNMYGPTETSYSAVWRVRRGQEVIIGHPIANGRLYVLGEDMSLMPFGCPGELYIGGANVARGYRNKPELTESRFVTNPFREGKLYRTGDLAQFCAPKKLRVLGRIDSQVKVRGFRIEPHEVEATITDHWYISSAAVVGRDDRLIAYCVRDAAVPVLEPLAKVVLDGLLRPWLADRLPGYMIPALFISLEAIPVTLNGKVDRKALPDPVAPSLHGRVLLTPAGQLERHILSVWSKVLGHDNINLDDNFFQIGGDSLRAVRVQRELETMLGQAVSTAKLFEHHTARTLAAYLAGTNTNMSKISASHSNPIDSPIDEDIVIISMACRLPGGISTPDELWALLDRGGDAITDVPKSRWDAETIYDANPDSPGKSYCRRGGFLSTIDELDAPFFGITPREARAIDPSHRLALEVCWEGFERAGYTMDRLKGSQTGVFIGVSDVSGYHRFDAATSETLQKLDGYTATGSAGSTMSGRISYFLDLRGPTMTIDTACSSSLVTSHLACTALRRRECDLAVSAGVSLLLNPALHVEFSRLRAMSPDGHCKAFAADSRGTGWGEGCAVVLLKRLTDAHRDGDFIHAVLRSTAVNHGGRSAGLTIPNGAAQQQLIRTALAAAKLQPGDIDYVEAHGTGTRLGDPIEATALAEVFGNARTDKIPLLIGSVKSNLGHTQAAAGLVGLLKVVLAMGYSTLPRTLHAAEPTPAVDWQGANMALVQKSQAWPTDVSRPRRAGVSAFGIGGTNAHVIVEEAPKQTDEPDEVNSGASISTTMPFLLSAYDKQALSRQGEKLHQFISEMNGQRPLWDVAFSLATTRTHFRRRAVLTASNKSELSKQLVPGINLSPISLDDGHSGKPVLAMLFTGQGSQYPGMGKGLYDTYPVFRNALEEVAAEFTELEPCLLDVMWAAPGSAAAALLDRTDFAQPALFALEVALWQLWQSWGVIPDFVIGHSLGELVVAYVTGILDLHDACRLVATRASLMQSLPSQGRMASLEVSASEAAAVIAHLGHTGSVEIAGYNTPRQTVITGDIDAVERVVAHFEKNSHKTKYLKVDRAFHSRNMDAILEEFQATAHTIHFKPAKLAVISGLTGKSAMPGELEVAEYWVKQMRQPIRFNDSIQEATSEGVKIFLELGPRPVLCGLGVECLDDKDFKSHAWLPSLIPGKKETSAIQRSVGSLHVQHVPIDWEAYFKPFGCRRVELPTYAFCRERSRPETHPGKSDSRPPLPTAAPTEEIHSGGDSTLQGDCRWLFEVKWHLVKPANRATCDETWGLLLPFGTVPWERKIESALSLAGIQLVRVGGLQDANGMKGLLCLWDLDAETLFQARNLTSKALLQLQTAVRSGFTRPLVWVTRCAVGVEAGAGAGPTGLGAALLWGLMRTARSEHPDLRFRLIDVCDDPEGSGIVSALMLDNEAECAVRRGTVLVPRMHRVAESVRPPPKERLVRSDGAVLITGGLGDIGSRIARWLATCHGVTDVVLTSRHGKQAPGADSLVAELARLGAKATVVAGDISDLNSVKSIMANFTEKRPLRGVVHAAGVLDSGVISTLTQQQFEATCGPKVHGAWNLHQVTRNMNLDIFVMLSSISGVLGMPGLANYAAANTFLDALAYLRHAQHLPATSVAYGTWDSQGMVASLAKTTRTHLIQFGLDFLNPEDGLKGLERAVRSGRPLTIAAALDLGRLQQYYGQNGGIPPLLGPLLHQHNAEERRTSNLRKTVASAPPEKRGVLVLRKVRQTVAQALGFEHPEQVGVTEPLQGIGIDSLTAVLIRNHLSSLTGLVLSANIAFIYPNLKELSRSLLSQLEDIQEKSVSTPPENSSPATTTAQSSPYLDMTAIRQGCLDPSFTFNSATAEPVSPVAPRPTSVLVTGATGFVGAFIVYELLSQGAAVHCLVRATCVEEAQRRLLETLEFYDLWDSSFVPLVKVVVGDMAQPLLGQSPDGFADLADQVDAICHSGALVDWMRPLEDYVGPNIVSTHEILRLASTGQRKAVHLVSTISTLPRHMGCMLAPDDREYGYGTSKYLAERMLAAARWRGVCASIYRLPFVTASSTTGHFRRDQGDFLHNLIAGSLELGSFPSLDGDLSAVLPIDYISRTIVSIMIHDIHRIGQDFDFVNTRAPRFNDFFKAMIAIDGGQEIVPFQTWKARALKYAAAHPTSPLARIASILDGYASETAASMIQGGMPVGEHVLGDNDYPVPLINEQTVRRYVKQIKSSRKEQSDALAASSPISDCAQADGVCR</sequence>
<dbReference type="Gene3D" id="2.30.38.10">
    <property type="entry name" value="Luciferase, Domain 3"/>
    <property type="match status" value="1"/>
</dbReference>
<evidence type="ECO:0000256" key="5">
    <source>
        <dbReference type="ARBA" id="ARBA00022679"/>
    </source>
</evidence>
<dbReference type="InterPro" id="IPR010071">
    <property type="entry name" value="AA_adenyl_dom"/>
</dbReference>
<dbReference type="GO" id="GO:0004312">
    <property type="term" value="F:fatty acid synthase activity"/>
    <property type="evidence" value="ECO:0007669"/>
    <property type="project" value="TreeGrafter"/>
</dbReference>
<dbReference type="EMBL" id="LSBI01000001">
    <property type="protein sequence ID" value="OAQ95274.1"/>
    <property type="molecule type" value="Genomic_DNA"/>
</dbReference>
<dbReference type="PANTHER" id="PTHR43775:SF51">
    <property type="entry name" value="INACTIVE PHENOLPHTHIOCEROL SYNTHESIS POLYKETIDE SYNTHASE TYPE I PKS1-RELATED"/>
    <property type="match status" value="1"/>
</dbReference>
<dbReference type="Gene3D" id="3.40.47.10">
    <property type="match status" value="1"/>
</dbReference>
<dbReference type="PROSITE" id="PS50075">
    <property type="entry name" value="CARRIER"/>
    <property type="match status" value="2"/>
</dbReference>
<dbReference type="InterPro" id="IPR009081">
    <property type="entry name" value="PP-bd_ACP"/>
</dbReference>
<dbReference type="CDD" id="cd08956">
    <property type="entry name" value="KR_3_FAS_SDR_x"/>
    <property type="match status" value="1"/>
</dbReference>
<feature type="domain" description="Ketosynthase family 3 (KS3)" evidence="10">
    <location>
        <begin position="630"/>
        <end position="1060"/>
    </location>
</feature>
<dbReference type="InterPro" id="IPR014031">
    <property type="entry name" value="Ketoacyl_synth_C"/>
</dbReference>
<dbReference type="InterPro" id="IPR013120">
    <property type="entry name" value="FAR_NAD-bd"/>
</dbReference>
<dbReference type="InterPro" id="IPR006162">
    <property type="entry name" value="Ppantetheine_attach_site"/>
</dbReference>
<dbReference type="Pfam" id="PF00501">
    <property type="entry name" value="AMP-binding"/>
    <property type="match status" value="1"/>
</dbReference>
<dbReference type="InterPro" id="IPR050091">
    <property type="entry name" value="PKS_NRPS_Biosynth_Enz"/>
</dbReference>
<dbReference type="PROSITE" id="PS52004">
    <property type="entry name" value="KS3_2"/>
    <property type="match status" value="1"/>
</dbReference>
<dbReference type="PROSITE" id="PS00012">
    <property type="entry name" value="PHOSPHOPANTETHEINE"/>
    <property type="match status" value="1"/>
</dbReference>
<dbReference type="InterPro" id="IPR036736">
    <property type="entry name" value="ACP-like_sf"/>
</dbReference>
<comment type="caution">
    <text evidence="11">The sequence shown here is derived from an EMBL/GenBank/DDBJ whole genome shotgun (WGS) entry which is preliminary data.</text>
</comment>